<accession>A0ABS1EFI6</accession>
<keyword evidence="1" id="KW-0472">Membrane</keyword>
<keyword evidence="1" id="KW-1133">Transmembrane helix</keyword>
<dbReference type="EMBL" id="JAENGP010000006">
    <property type="protein sequence ID" value="MBK1780927.1"/>
    <property type="molecule type" value="Genomic_DNA"/>
</dbReference>
<feature type="transmembrane region" description="Helical" evidence="1">
    <location>
        <begin position="71"/>
        <end position="89"/>
    </location>
</feature>
<feature type="transmembrane region" description="Helical" evidence="1">
    <location>
        <begin position="44"/>
        <end position="65"/>
    </location>
</feature>
<dbReference type="InterPro" id="IPR016768">
    <property type="entry name" value="UCP019883"/>
</dbReference>
<dbReference type="Proteomes" id="UP000635316">
    <property type="component" value="Unassembled WGS sequence"/>
</dbReference>
<comment type="caution">
    <text evidence="2">The sequence shown here is derived from an EMBL/GenBank/DDBJ whole genome shotgun (WGS) entry which is preliminary data.</text>
</comment>
<sequence length="167" mass="18933">MFPASSIWLLIILAFATALLPFLTERAFAFVPWKQQGEPDRNGLFYFLRALLSYLVVGAGCYLLSRPAVDSLMQVIAVVLIVAGVYFPGQVMAKSLKVKTFFNRLIEVTVFFFVVAAVGFALEAYYTNPIAQGWEFWAIFACLYIVLAYPGFVYRHLLRHPKKHEHA</sequence>
<reference evidence="2 3" key="1">
    <citation type="submission" date="2020-12" db="EMBL/GenBank/DDBJ databases">
        <authorList>
            <person name="Lu T."/>
            <person name="Wang Q."/>
            <person name="Han X."/>
        </authorList>
    </citation>
    <scope>NUCLEOTIDE SEQUENCE [LARGE SCALE GENOMIC DNA]</scope>
    <source>
        <strain evidence="2 3">WQ 585</strain>
    </source>
</reference>
<evidence type="ECO:0000256" key="1">
    <source>
        <dbReference type="SAM" id="Phobius"/>
    </source>
</evidence>
<organism evidence="2 3">
    <name type="scientific">Advenella mandrilli</name>
    <dbReference type="NCBI Taxonomy" id="2800330"/>
    <lineage>
        <taxon>Bacteria</taxon>
        <taxon>Pseudomonadati</taxon>
        <taxon>Pseudomonadota</taxon>
        <taxon>Betaproteobacteria</taxon>
        <taxon>Burkholderiales</taxon>
        <taxon>Alcaligenaceae</taxon>
    </lineage>
</organism>
<protein>
    <submittedName>
        <fullName evidence="2">DUF2818 family protein</fullName>
    </submittedName>
</protein>
<evidence type="ECO:0000313" key="2">
    <source>
        <dbReference type="EMBL" id="MBK1780927.1"/>
    </source>
</evidence>
<feature type="transmembrane region" description="Helical" evidence="1">
    <location>
        <begin position="6"/>
        <end position="23"/>
    </location>
</feature>
<feature type="transmembrane region" description="Helical" evidence="1">
    <location>
        <begin position="101"/>
        <end position="122"/>
    </location>
</feature>
<feature type="transmembrane region" description="Helical" evidence="1">
    <location>
        <begin position="134"/>
        <end position="154"/>
    </location>
</feature>
<evidence type="ECO:0000313" key="3">
    <source>
        <dbReference type="Proteomes" id="UP000635316"/>
    </source>
</evidence>
<proteinExistence type="predicted"/>
<keyword evidence="3" id="KW-1185">Reference proteome</keyword>
<dbReference type="Pfam" id="PF10993">
    <property type="entry name" value="DUF2818"/>
    <property type="match status" value="2"/>
</dbReference>
<keyword evidence="1" id="KW-0812">Transmembrane</keyword>
<name>A0ABS1EFI6_9BURK</name>
<dbReference type="RefSeq" id="WP_200235303.1">
    <property type="nucleotide sequence ID" value="NZ_JAENGP010000006.1"/>
</dbReference>
<gene>
    <name evidence="2" type="ORF">JHL22_06840</name>
</gene>